<evidence type="ECO:0000256" key="9">
    <source>
        <dbReference type="ARBA" id="ARBA00023136"/>
    </source>
</evidence>
<keyword evidence="10" id="KW-0050">Antiport</keyword>
<evidence type="ECO:0000256" key="2">
    <source>
        <dbReference type="ARBA" id="ARBA00008170"/>
    </source>
</evidence>
<dbReference type="NCBIfam" id="TIGR00378">
    <property type="entry name" value="cax"/>
    <property type="match status" value="1"/>
</dbReference>
<reference evidence="13" key="2">
    <citation type="submission" date="2009-11" db="EMBL/GenBank/DDBJ databases">
        <title>The Genome Sequence of Allomyces macrogynus strain ATCC 38327.</title>
        <authorList>
            <consortium name="The Broad Institute Genome Sequencing Platform"/>
            <person name="Russ C."/>
            <person name="Cuomo C."/>
            <person name="Shea T."/>
            <person name="Young S.K."/>
            <person name="Zeng Q."/>
            <person name="Koehrsen M."/>
            <person name="Haas B."/>
            <person name="Borodovsky M."/>
            <person name="Guigo R."/>
            <person name="Alvarado L."/>
            <person name="Berlin A."/>
            <person name="Borenstein D."/>
            <person name="Chen Z."/>
            <person name="Engels R."/>
            <person name="Freedman E."/>
            <person name="Gellesch M."/>
            <person name="Goldberg J."/>
            <person name="Griggs A."/>
            <person name="Gujja S."/>
            <person name="Heiman D."/>
            <person name="Hepburn T."/>
            <person name="Howarth C."/>
            <person name="Jen D."/>
            <person name="Larson L."/>
            <person name="Lewis B."/>
            <person name="Mehta T."/>
            <person name="Park D."/>
            <person name="Pearson M."/>
            <person name="Roberts A."/>
            <person name="Saif S."/>
            <person name="Shenoy N."/>
            <person name="Sisk P."/>
            <person name="Stolte C."/>
            <person name="Sykes S."/>
            <person name="Walk T."/>
            <person name="White J."/>
            <person name="Yandava C."/>
            <person name="Burger G."/>
            <person name="Gray M.W."/>
            <person name="Holland P.W.H."/>
            <person name="King N."/>
            <person name="Lang F.B.F."/>
            <person name="Roger A.J."/>
            <person name="Ruiz-Trillo I."/>
            <person name="Lander E."/>
            <person name="Nusbaum C."/>
        </authorList>
    </citation>
    <scope>NUCLEOTIDE SEQUENCE [LARGE SCALE GENOMIC DNA]</scope>
    <source>
        <strain evidence="13">ATCC 38327</strain>
    </source>
</reference>
<comment type="subcellular location">
    <subcellularLocation>
        <location evidence="1">Endomembrane system</location>
        <topology evidence="1">Multi-pass membrane protein</topology>
    </subcellularLocation>
    <subcellularLocation>
        <location evidence="10">Vacuole membrane</location>
    </subcellularLocation>
</comment>
<keyword evidence="3 10" id="KW-0813">Transport</keyword>
<dbReference type="Proteomes" id="UP000054350">
    <property type="component" value="Unassembled WGS sequence"/>
</dbReference>
<feature type="transmembrane region" description="Helical" evidence="10">
    <location>
        <begin position="70"/>
        <end position="87"/>
    </location>
</feature>
<dbReference type="STRING" id="578462.A0A0L0T5W7"/>
<evidence type="ECO:0000256" key="8">
    <source>
        <dbReference type="ARBA" id="ARBA00023065"/>
    </source>
</evidence>
<dbReference type="VEuPathDB" id="FungiDB:AMAG_15119"/>
<feature type="transmembrane region" description="Helical" evidence="10">
    <location>
        <begin position="125"/>
        <end position="146"/>
    </location>
</feature>
<dbReference type="InterPro" id="IPR004798">
    <property type="entry name" value="CAX-like"/>
</dbReference>
<dbReference type="AlphaFoldDB" id="A0A0L0T5W7"/>
<evidence type="ECO:0000259" key="11">
    <source>
        <dbReference type="Pfam" id="PF01699"/>
    </source>
</evidence>
<accession>A0A0L0T5W7</accession>
<feature type="transmembrane region" description="Helical" evidence="10">
    <location>
        <begin position="399"/>
        <end position="418"/>
    </location>
</feature>
<dbReference type="InterPro" id="IPR044880">
    <property type="entry name" value="NCX_ion-bd_dom_sf"/>
</dbReference>
<name>A0A0L0T5W7_ALLM3</name>
<feature type="domain" description="Sodium/calcium exchanger membrane region" evidence="11">
    <location>
        <begin position="95"/>
        <end position="249"/>
    </location>
</feature>
<feature type="transmembrane region" description="Helical" evidence="10">
    <location>
        <begin position="227"/>
        <end position="247"/>
    </location>
</feature>
<evidence type="ECO:0000256" key="4">
    <source>
        <dbReference type="ARBA" id="ARBA00022568"/>
    </source>
</evidence>
<keyword evidence="6 10" id="KW-0106">Calcium</keyword>
<evidence type="ECO:0000256" key="5">
    <source>
        <dbReference type="ARBA" id="ARBA00022692"/>
    </source>
</evidence>
<dbReference type="EMBL" id="GG745364">
    <property type="protein sequence ID" value="KNE70145.1"/>
    <property type="molecule type" value="Genomic_DNA"/>
</dbReference>
<keyword evidence="13" id="KW-1185">Reference proteome</keyword>
<reference evidence="12 13" key="1">
    <citation type="submission" date="2009-11" db="EMBL/GenBank/DDBJ databases">
        <title>Annotation of Allomyces macrogynus ATCC 38327.</title>
        <authorList>
            <consortium name="The Broad Institute Genome Sequencing Platform"/>
            <person name="Russ C."/>
            <person name="Cuomo C."/>
            <person name="Burger G."/>
            <person name="Gray M.W."/>
            <person name="Holland P.W.H."/>
            <person name="King N."/>
            <person name="Lang F.B.F."/>
            <person name="Roger A.J."/>
            <person name="Ruiz-Trillo I."/>
            <person name="Young S.K."/>
            <person name="Zeng Q."/>
            <person name="Gargeya S."/>
            <person name="Fitzgerald M."/>
            <person name="Haas B."/>
            <person name="Abouelleil A."/>
            <person name="Alvarado L."/>
            <person name="Arachchi H.M."/>
            <person name="Berlin A."/>
            <person name="Chapman S.B."/>
            <person name="Gearin G."/>
            <person name="Goldberg J."/>
            <person name="Griggs A."/>
            <person name="Gujja S."/>
            <person name="Hansen M."/>
            <person name="Heiman D."/>
            <person name="Howarth C."/>
            <person name="Larimer J."/>
            <person name="Lui A."/>
            <person name="MacDonald P.J.P."/>
            <person name="McCowen C."/>
            <person name="Montmayeur A."/>
            <person name="Murphy C."/>
            <person name="Neiman D."/>
            <person name="Pearson M."/>
            <person name="Priest M."/>
            <person name="Roberts A."/>
            <person name="Saif S."/>
            <person name="Shea T."/>
            <person name="Sisk P."/>
            <person name="Stolte C."/>
            <person name="Sykes S."/>
            <person name="Wortman J."/>
            <person name="Nusbaum C."/>
            <person name="Birren B."/>
        </authorList>
    </citation>
    <scope>NUCLEOTIDE SEQUENCE [LARGE SCALE GENOMIC DNA]</scope>
    <source>
        <strain evidence="12 13">ATCC 38327</strain>
    </source>
</reference>
<dbReference type="GO" id="GO:0015369">
    <property type="term" value="F:calcium:proton antiporter activity"/>
    <property type="evidence" value="ECO:0007669"/>
    <property type="project" value="UniProtKB-UniRule"/>
</dbReference>
<gene>
    <name evidence="12" type="ORF">AMAG_15119</name>
</gene>
<keyword evidence="7 10" id="KW-1133">Transmembrane helix</keyword>
<feature type="transmembrane region" description="Helical" evidence="10">
    <location>
        <begin position="268"/>
        <end position="296"/>
    </location>
</feature>
<dbReference type="InterPro" id="IPR004713">
    <property type="entry name" value="CaH_exchang"/>
</dbReference>
<dbReference type="eggNOG" id="KOG1397">
    <property type="taxonomic scope" value="Eukaryota"/>
</dbReference>
<dbReference type="GO" id="GO:0000329">
    <property type="term" value="C:fungal-type vacuole membrane"/>
    <property type="evidence" value="ECO:0007669"/>
    <property type="project" value="TreeGrafter"/>
</dbReference>
<evidence type="ECO:0000256" key="1">
    <source>
        <dbReference type="ARBA" id="ARBA00004127"/>
    </source>
</evidence>
<evidence type="ECO:0000256" key="7">
    <source>
        <dbReference type="ARBA" id="ARBA00022989"/>
    </source>
</evidence>
<feature type="transmembrane region" description="Helical" evidence="10">
    <location>
        <begin position="338"/>
        <end position="365"/>
    </location>
</feature>
<dbReference type="GO" id="GO:0012505">
    <property type="term" value="C:endomembrane system"/>
    <property type="evidence" value="ECO:0007669"/>
    <property type="project" value="UniProtKB-SubCell"/>
</dbReference>
<comment type="function">
    <text evidence="10">Has a role in promoting intracellular calcium ion sequestration via the exchange of calcium ions for hydrogen ions across the vacuolar membrane. Involved also in manganese ion homeostasis via its uptake into the vacuole.</text>
</comment>
<evidence type="ECO:0000256" key="6">
    <source>
        <dbReference type="ARBA" id="ARBA00022837"/>
    </source>
</evidence>
<protein>
    <recommendedName>
        <fullName evidence="10">Vacuolar calcium ion transporter</fullName>
    </recommendedName>
</protein>
<dbReference type="PANTHER" id="PTHR31503">
    <property type="entry name" value="VACUOLAR CALCIUM ION TRANSPORTER"/>
    <property type="match status" value="1"/>
</dbReference>
<feature type="transmembrane region" description="Helical" evidence="10">
    <location>
        <begin position="158"/>
        <end position="176"/>
    </location>
</feature>
<feature type="transmembrane region" description="Helical" evidence="10">
    <location>
        <begin position="93"/>
        <end position="113"/>
    </location>
</feature>
<dbReference type="GO" id="GO:0006874">
    <property type="term" value="P:intracellular calcium ion homeostasis"/>
    <property type="evidence" value="ECO:0007669"/>
    <property type="project" value="TreeGrafter"/>
</dbReference>
<feature type="transmembrane region" description="Helical" evidence="10">
    <location>
        <begin position="371"/>
        <end position="392"/>
    </location>
</feature>
<dbReference type="PANTHER" id="PTHR31503:SF22">
    <property type="entry name" value="VACUOLAR CALCIUM ION TRANSPORTER"/>
    <property type="match status" value="1"/>
</dbReference>
<feature type="transmembrane region" description="Helical" evidence="10">
    <location>
        <begin position="308"/>
        <end position="331"/>
    </location>
</feature>
<dbReference type="OrthoDB" id="1699231at2759"/>
<evidence type="ECO:0000256" key="10">
    <source>
        <dbReference type="RuleBase" id="RU365028"/>
    </source>
</evidence>
<feature type="transmembrane region" description="Helical" evidence="10">
    <location>
        <begin position="197"/>
        <end position="215"/>
    </location>
</feature>
<dbReference type="FunFam" id="1.20.1420.30:FF:000011">
    <property type="entry name" value="Vacuolar calcium ion transporter"/>
    <property type="match status" value="1"/>
</dbReference>
<evidence type="ECO:0000313" key="13">
    <source>
        <dbReference type="Proteomes" id="UP000054350"/>
    </source>
</evidence>
<evidence type="ECO:0000256" key="3">
    <source>
        <dbReference type="ARBA" id="ARBA00022448"/>
    </source>
</evidence>
<dbReference type="Gene3D" id="1.20.1420.30">
    <property type="entry name" value="NCX, central ion-binding region"/>
    <property type="match status" value="1"/>
</dbReference>
<dbReference type="InterPro" id="IPR004837">
    <property type="entry name" value="NaCa_Exmemb"/>
</dbReference>
<keyword evidence="10" id="KW-0926">Vacuole</keyword>
<sequence>MSKPTALQSNDSSAPLASASGDIASAAAAVTASQTSLARSGGGDVEAGQGVVHHPEPTFMSSLMVTIKKSWLNVLLIFIILGVISDLLEWGPIPTFILNFLAIVPLASLLGFATEEIALRTNETIGGLLNATFGNAVEIIMAIIALSKGLVTVVQSTLLGSILSNLLLVTGFCFLCGGYNRFEQTFNRTAANTSTSLLGISVMSLLVPAAFVASFPSLNEEVETKLLVLSHGTAIILLIVYMLFIFFQLKTHAGLYTGEPSDEEEVPVLTLWFSIGLLLVSTILVAMCSEFLVGSIEGLTKEAGLSETFVALILLPIVGNAAEHVTAVTVAMRNKMELALGVAIGSSMQIALFVTPLLVVVGWIINQPMTLYFELFDTAVLFIAVLVVNYLIADGRSNWLEGVMLLATYLILAIAFFIHP</sequence>
<feature type="domain" description="Sodium/calcium exchanger membrane region" evidence="11">
    <location>
        <begin position="274"/>
        <end position="416"/>
    </location>
</feature>
<keyword evidence="5 10" id="KW-0812">Transmembrane</keyword>
<evidence type="ECO:0000313" key="12">
    <source>
        <dbReference type="EMBL" id="KNE70145.1"/>
    </source>
</evidence>
<dbReference type="NCBIfam" id="TIGR00846">
    <property type="entry name" value="caca2"/>
    <property type="match status" value="1"/>
</dbReference>
<dbReference type="Pfam" id="PF01699">
    <property type="entry name" value="Na_Ca_ex"/>
    <property type="match status" value="2"/>
</dbReference>
<keyword evidence="8 10" id="KW-0406">Ion transport</keyword>
<proteinExistence type="inferred from homology"/>
<keyword evidence="4 10" id="KW-0109">Calcium transport</keyword>
<keyword evidence="9 10" id="KW-0472">Membrane</keyword>
<dbReference type="OMA" id="AFFYPRS"/>
<comment type="similarity">
    <text evidence="2 10">Belongs to the Ca(2+):cation antiporter (CaCA) (TC 2.A.19) family.</text>
</comment>
<organism evidence="12 13">
    <name type="scientific">Allomyces macrogynus (strain ATCC 38327)</name>
    <name type="common">Allomyces javanicus var. macrogynus</name>
    <dbReference type="NCBI Taxonomy" id="578462"/>
    <lineage>
        <taxon>Eukaryota</taxon>
        <taxon>Fungi</taxon>
        <taxon>Fungi incertae sedis</taxon>
        <taxon>Blastocladiomycota</taxon>
        <taxon>Blastocladiomycetes</taxon>
        <taxon>Blastocladiales</taxon>
        <taxon>Blastocladiaceae</taxon>
        <taxon>Allomyces</taxon>
    </lineage>
</organism>